<evidence type="ECO:0000313" key="2">
    <source>
        <dbReference type="EMBL" id="GJU09343.1"/>
    </source>
</evidence>
<comment type="caution">
    <text evidence="2">The sequence shown here is derived from an EMBL/GenBank/DDBJ whole genome shotgun (WGS) entry which is preliminary data.</text>
</comment>
<reference evidence="2" key="2">
    <citation type="submission" date="2022-01" db="EMBL/GenBank/DDBJ databases">
        <authorList>
            <person name="Yamashiro T."/>
            <person name="Shiraishi A."/>
            <person name="Satake H."/>
            <person name="Nakayama K."/>
        </authorList>
    </citation>
    <scope>NUCLEOTIDE SEQUENCE</scope>
</reference>
<name>A0ABQ5JCX7_9ASTR</name>
<feature type="compositionally biased region" description="Basic and acidic residues" evidence="1">
    <location>
        <begin position="216"/>
        <end position="236"/>
    </location>
</feature>
<evidence type="ECO:0000256" key="1">
    <source>
        <dbReference type="SAM" id="MobiDB-lite"/>
    </source>
</evidence>
<feature type="compositionally biased region" description="Basic and acidic residues" evidence="1">
    <location>
        <begin position="243"/>
        <end position="254"/>
    </location>
</feature>
<feature type="region of interest" description="Disordered" evidence="1">
    <location>
        <begin position="216"/>
        <end position="254"/>
    </location>
</feature>
<proteinExistence type="predicted"/>
<feature type="region of interest" description="Disordered" evidence="1">
    <location>
        <begin position="121"/>
        <end position="143"/>
    </location>
</feature>
<evidence type="ECO:0000313" key="3">
    <source>
        <dbReference type="Proteomes" id="UP001151760"/>
    </source>
</evidence>
<reference evidence="2" key="1">
    <citation type="journal article" date="2022" name="Int. J. Mol. Sci.">
        <title>Draft Genome of Tanacetum Coccineum: Genomic Comparison of Closely Related Tanacetum-Family Plants.</title>
        <authorList>
            <person name="Yamashiro T."/>
            <person name="Shiraishi A."/>
            <person name="Nakayama K."/>
            <person name="Satake H."/>
        </authorList>
    </citation>
    <scope>NUCLEOTIDE SEQUENCE</scope>
</reference>
<dbReference type="Proteomes" id="UP001151760">
    <property type="component" value="Unassembled WGS sequence"/>
</dbReference>
<dbReference type="EMBL" id="BQNB010021719">
    <property type="protein sequence ID" value="GJU09343.1"/>
    <property type="molecule type" value="Genomic_DNA"/>
</dbReference>
<keyword evidence="3" id="KW-1185">Reference proteome</keyword>
<gene>
    <name evidence="2" type="ORF">Tco_1131739</name>
</gene>
<accession>A0ABQ5JCX7</accession>
<sequence length="254" mass="28309">MAGLDFCSKHNMVAYLEKNDGNTEFHQIMDFLTHSSIHFALTVSPIISTLFVEQFCTSAKSKTVNNISYIDAIIVGKPVTISEASIRSDFLFDDTDGIDTLNNHAIFFTIQLMGPSSSIPITDSNLEGSSGNHGCQSSSDRSLSGNEDGLTLQSVYDLCVSLCKQHVGGKKHSDLKTKNFEEIQVLYEKVKRSDENFIAIGSAEDERLIKDVNKKVTSTKKDDIIKEESKRQEESSRKRKNGTRKDEVKEKKIS</sequence>
<protein>
    <submittedName>
        <fullName evidence="2">Uncharacterized protein</fullName>
    </submittedName>
</protein>
<organism evidence="2 3">
    <name type="scientific">Tanacetum coccineum</name>
    <dbReference type="NCBI Taxonomy" id="301880"/>
    <lineage>
        <taxon>Eukaryota</taxon>
        <taxon>Viridiplantae</taxon>
        <taxon>Streptophyta</taxon>
        <taxon>Embryophyta</taxon>
        <taxon>Tracheophyta</taxon>
        <taxon>Spermatophyta</taxon>
        <taxon>Magnoliopsida</taxon>
        <taxon>eudicotyledons</taxon>
        <taxon>Gunneridae</taxon>
        <taxon>Pentapetalae</taxon>
        <taxon>asterids</taxon>
        <taxon>campanulids</taxon>
        <taxon>Asterales</taxon>
        <taxon>Asteraceae</taxon>
        <taxon>Asteroideae</taxon>
        <taxon>Anthemideae</taxon>
        <taxon>Anthemidinae</taxon>
        <taxon>Tanacetum</taxon>
    </lineage>
</organism>